<dbReference type="InterPro" id="IPR025662">
    <property type="entry name" value="Sigma_54_int_dom_ATP-bd_1"/>
</dbReference>
<organism evidence="7 8">
    <name type="scientific">Maledivibacter halophilus</name>
    <dbReference type="NCBI Taxonomy" id="36842"/>
    <lineage>
        <taxon>Bacteria</taxon>
        <taxon>Bacillati</taxon>
        <taxon>Bacillota</taxon>
        <taxon>Clostridia</taxon>
        <taxon>Peptostreptococcales</taxon>
        <taxon>Caminicellaceae</taxon>
        <taxon>Maledivibacter</taxon>
    </lineage>
</organism>
<evidence type="ECO:0000256" key="1">
    <source>
        <dbReference type="ARBA" id="ARBA00022741"/>
    </source>
</evidence>
<feature type="domain" description="Sigma-54 factor interaction" evidence="6">
    <location>
        <begin position="320"/>
        <end position="547"/>
    </location>
</feature>
<keyword evidence="5" id="KW-0804">Transcription</keyword>
<dbReference type="SMART" id="SM00091">
    <property type="entry name" value="PAS"/>
    <property type="match status" value="1"/>
</dbReference>
<dbReference type="SUPFAM" id="SSF46689">
    <property type="entry name" value="Homeodomain-like"/>
    <property type="match status" value="1"/>
</dbReference>
<keyword evidence="1" id="KW-0547">Nucleotide-binding</keyword>
<dbReference type="RefSeq" id="WP_079489627.1">
    <property type="nucleotide sequence ID" value="NZ_FUZT01000002.1"/>
</dbReference>
<dbReference type="InterPro" id="IPR058031">
    <property type="entry name" value="AAA_lid_NorR"/>
</dbReference>
<dbReference type="InterPro" id="IPR025943">
    <property type="entry name" value="Sigma_54_int_dom_ATP-bd_2"/>
</dbReference>
<dbReference type="Pfam" id="PF25601">
    <property type="entry name" value="AAA_lid_14"/>
    <property type="match status" value="1"/>
</dbReference>
<evidence type="ECO:0000313" key="8">
    <source>
        <dbReference type="Proteomes" id="UP000190285"/>
    </source>
</evidence>
<dbReference type="PANTHER" id="PTHR32071:SF57">
    <property type="entry name" value="C4-DICARBOXYLATE TRANSPORT TRANSCRIPTIONAL REGULATORY PROTEIN DCTD"/>
    <property type="match status" value="1"/>
</dbReference>
<dbReference type="InterPro" id="IPR009057">
    <property type="entry name" value="Homeodomain-like_sf"/>
</dbReference>
<dbReference type="Pfam" id="PF00158">
    <property type="entry name" value="Sigma54_activat"/>
    <property type="match status" value="1"/>
</dbReference>
<evidence type="ECO:0000256" key="2">
    <source>
        <dbReference type="ARBA" id="ARBA00022840"/>
    </source>
</evidence>
<dbReference type="InterPro" id="IPR027417">
    <property type="entry name" value="P-loop_NTPase"/>
</dbReference>
<dbReference type="Pfam" id="PF02954">
    <property type="entry name" value="HTH_8"/>
    <property type="match status" value="1"/>
</dbReference>
<dbReference type="SUPFAM" id="SSF52540">
    <property type="entry name" value="P-loop containing nucleoside triphosphate hydrolases"/>
    <property type="match status" value="1"/>
</dbReference>
<dbReference type="PRINTS" id="PR01590">
    <property type="entry name" value="HTHFIS"/>
</dbReference>
<dbReference type="GO" id="GO:0006355">
    <property type="term" value="P:regulation of DNA-templated transcription"/>
    <property type="evidence" value="ECO:0007669"/>
    <property type="project" value="InterPro"/>
</dbReference>
<dbReference type="FunFam" id="3.40.50.300:FF:000006">
    <property type="entry name" value="DNA-binding transcriptional regulator NtrC"/>
    <property type="match status" value="1"/>
</dbReference>
<dbReference type="Gene3D" id="1.10.8.60">
    <property type="match status" value="1"/>
</dbReference>
<dbReference type="InterPro" id="IPR035965">
    <property type="entry name" value="PAS-like_dom_sf"/>
</dbReference>
<evidence type="ECO:0000256" key="3">
    <source>
        <dbReference type="ARBA" id="ARBA00023015"/>
    </source>
</evidence>
<dbReference type="Pfam" id="PF06506">
    <property type="entry name" value="PrpR_N"/>
    <property type="match status" value="1"/>
</dbReference>
<dbReference type="Gene3D" id="3.40.50.300">
    <property type="entry name" value="P-loop containing nucleotide triphosphate hydrolases"/>
    <property type="match status" value="1"/>
</dbReference>
<dbReference type="PROSITE" id="PS00676">
    <property type="entry name" value="SIGMA54_INTERACT_2"/>
    <property type="match status" value="1"/>
</dbReference>
<evidence type="ECO:0000256" key="5">
    <source>
        <dbReference type="ARBA" id="ARBA00023163"/>
    </source>
</evidence>
<dbReference type="PROSITE" id="PS00688">
    <property type="entry name" value="SIGMA54_INTERACT_3"/>
    <property type="match status" value="1"/>
</dbReference>
<dbReference type="Proteomes" id="UP000190285">
    <property type="component" value="Unassembled WGS sequence"/>
</dbReference>
<dbReference type="Gene3D" id="1.10.10.60">
    <property type="entry name" value="Homeodomain-like"/>
    <property type="match status" value="1"/>
</dbReference>
<dbReference type="PROSITE" id="PS50045">
    <property type="entry name" value="SIGMA54_INTERACT_4"/>
    <property type="match status" value="1"/>
</dbReference>
<keyword evidence="2" id="KW-0067">ATP-binding</keyword>
<dbReference type="InterPro" id="IPR002078">
    <property type="entry name" value="Sigma_54_int"/>
</dbReference>
<reference evidence="7 8" key="1">
    <citation type="submission" date="2017-02" db="EMBL/GenBank/DDBJ databases">
        <authorList>
            <person name="Peterson S.W."/>
        </authorList>
    </citation>
    <scope>NUCLEOTIDE SEQUENCE [LARGE SCALE GENOMIC DNA]</scope>
    <source>
        <strain evidence="7 8">M1</strain>
    </source>
</reference>
<dbReference type="SUPFAM" id="SSF159800">
    <property type="entry name" value="PrpR receptor domain-like"/>
    <property type="match status" value="1"/>
</dbReference>
<evidence type="ECO:0000259" key="6">
    <source>
        <dbReference type="PROSITE" id="PS50045"/>
    </source>
</evidence>
<dbReference type="SUPFAM" id="SSF55785">
    <property type="entry name" value="PYP-like sensor domain (PAS domain)"/>
    <property type="match status" value="1"/>
</dbReference>
<dbReference type="GO" id="GO:0000156">
    <property type="term" value="F:phosphorelay response regulator activity"/>
    <property type="evidence" value="ECO:0007669"/>
    <property type="project" value="InterPro"/>
</dbReference>
<dbReference type="STRING" id="36842.SAMN02194393_00861"/>
<dbReference type="PANTHER" id="PTHR32071">
    <property type="entry name" value="TRANSCRIPTIONAL REGULATORY PROTEIN"/>
    <property type="match status" value="1"/>
</dbReference>
<dbReference type="InterPro" id="IPR003593">
    <property type="entry name" value="AAA+_ATPase"/>
</dbReference>
<dbReference type="SMART" id="SM00382">
    <property type="entry name" value="AAA"/>
    <property type="match status" value="1"/>
</dbReference>
<dbReference type="EMBL" id="FUZT01000002">
    <property type="protein sequence ID" value="SKC45574.1"/>
    <property type="molecule type" value="Genomic_DNA"/>
</dbReference>
<name>A0A1T5J2I3_9FIRM</name>
<dbReference type="InterPro" id="IPR002197">
    <property type="entry name" value="HTH_Fis"/>
</dbReference>
<accession>A0A1T5J2I3</accession>
<dbReference type="OrthoDB" id="9803970at2"/>
<sequence length="624" mass="70981">MKYICYAAFSEDFVILAEKIFKKLGESKNVDIRVWDPQKPQEVVDDGIKVIMARGGTGIRIRNTLDLPVVEIPIPFEDIMKTLLKASKIGKNIGVIGYNNLLKGLDLLNPLLNINIKQRFANDEIEMKKQIQKFKDEGIDVIVGGLLQTYIAKELNMNYVRIDLSEKSLEYAYNEAKVILETIRFNTRKNEELNAILNHTKEGYVAIDKEGKITLINKRALQLIPEYEKQPIGTPLVNVFPEFGGLLNVLKSGKEILHETTCLKSTNILYNFIPLKLDNNEVIGGIATFNDSNTITKGEYKIRNKLLSKGLYATYEFNHIKGKSKAIKESINIAKKFADADSTVLIMGETGVGKELFAQSIHNMSSRKFGPFVALNCASLPESILESELFGYEEGAFTGAKKNGKAGLFELAHKGTIFLDEISEMPLTLQGRFLRILQERKVMRLGGDQIIPIDVRVISATNREIKDLVTENKFRHDLFYRLNVLTLVIPPLRDRKEDIYELAKEFLENYSKNKEISFSKDARKALQTYKWPGNIRQLRNFIEKLSIINTVDMINANIINKMISDYEPDFEEIRETKYSNSKACITKEEIENALGFTKGNKTKAANNLGIHRSTLWRLIKKYSI</sequence>
<keyword evidence="4 7" id="KW-0238">DNA-binding</keyword>
<proteinExistence type="predicted"/>
<dbReference type="Gene3D" id="3.40.50.10660">
    <property type="entry name" value="PrpR receptor domain-like"/>
    <property type="match status" value="1"/>
</dbReference>
<dbReference type="InterPro" id="IPR000014">
    <property type="entry name" value="PAS"/>
</dbReference>
<protein>
    <submittedName>
        <fullName evidence="7">Transcriptional regulator containing PAS, AAA-type ATPase, and DNA-binding Fis domains</fullName>
    </submittedName>
</protein>
<dbReference type="GO" id="GO:0043565">
    <property type="term" value="F:sequence-specific DNA binding"/>
    <property type="evidence" value="ECO:0007669"/>
    <property type="project" value="InterPro"/>
</dbReference>
<evidence type="ECO:0000313" key="7">
    <source>
        <dbReference type="EMBL" id="SKC45574.1"/>
    </source>
</evidence>
<dbReference type="InterPro" id="IPR010524">
    <property type="entry name" value="Sig_transdc_resp-reg_PrpR_N"/>
</dbReference>
<dbReference type="Gene3D" id="3.30.450.20">
    <property type="entry name" value="PAS domain"/>
    <property type="match status" value="1"/>
</dbReference>
<dbReference type="AlphaFoldDB" id="A0A1T5J2I3"/>
<dbReference type="InterPro" id="IPR025944">
    <property type="entry name" value="Sigma_54_int_dom_CS"/>
</dbReference>
<gene>
    <name evidence="7" type="ORF">SAMN02194393_00861</name>
</gene>
<dbReference type="GO" id="GO:0005524">
    <property type="term" value="F:ATP binding"/>
    <property type="evidence" value="ECO:0007669"/>
    <property type="project" value="UniProtKB-KW"/>
</dbReference>
<keyword evidence="8" id="KW-1185">Reference proteome</keyword>
<dbReference type="PROSITE" id="PS00675">
    <property type="entry name" value="SIGMA54_INTERACT_1"/>
    <property type="match status" value="1"/>
</dbReference>
<evidence type="ECO:0000256" key="4">
    <source>
        <dbReference type="ARBA" id="ARBA00023125"/>
    </source>
</evidence>
<keyword evidence="3" id="KW-0805">Transcription regulation</keyword>
<dbReference type="CDD" id="cd00009">
    <property type="entry name" value="AAA"/>
    <property type="match status" value="1"/>
</dbReference>